<gene>
    <name evidence="1" type="ORF">SR882_00395</name>
</gene>
<protein>
    <submittedName>
        <fullName evidence="1">ATP-binding protein</fullName>
    </submittedName>
</protein>
<organism evidence="1 2">
    <name type="scientific">Guyparkeria halophila</name>
    <dbReference type="NCBI Taxonomy" id="47960"/>
    <lineage>
        <taxon>Bacteria</taxon>
        <taxon>Pseudomonadati</taxon>
        <taxon>Pseudomonadota</taxon>
        <taxon>Gammaproteobacteria</taxon>
        <taxon>Chromatiales</taxon>
        <taxon>Thioalkalibacteraceae</taxon>
        <taxon>Guyparkeria</taxon>
    </lineage>
</organism>
<keyword evidence="2" id="KW-1185">Reference proteome</keyword>
<reference evidence="1 2" key="1">
    <citation type="submission" date="2023-11" db="EMBL/GenBank/DDBJ databases">
        <title>MicrobeMod: A computational toolkit for identifying prokaryotic methylation and restriction-modification with nanopore sequencing.</title>
        <authorList>
            <person name="Crits-Christoph A."/>
            <person name="Kang S.C."/>
            <person name="Lee H."/>
            <person name="Ostrov N."/>
        </authorList>
    </citation>
    <scope>NUCLEOTIDE SEQUENCE [LARGE SCALE GENOMIC DNA]</scope>
    <source>
        <strain evidence="1 2">ATCC 49870</strain>
    </source>
</reference>
<evidence type="ECO:0000313" key="2">
    <source>
        <dbReference type="Proteomes" id="UP001327459"/>
    </source>
</evidence>
<evidence type="ECO:0000313" key="1">
    <source>
        <dbReference type="EMBL" id="WQH16389.1"/>
    </source>
</evidence>
<dbReference type="Proteomes" id="UP001327459">
    <property type="component" value="Chromosome"/>
</dbReference>
<sequence length="642" mass="71864">MDPDILISEIQNSRDSGTPARAELRTSDRVLARVTDGIYREPSSALRELISNAYDADATRVTIDMDPPRFDEIRVRDNGNGMSREALANLIQQIGGSAKRTSKGQTLNVTSGQNPLLSPRGRRLIGKIGIGLFSVAQLTRHFKILTKRKGENYSLIADVVLHTYSDEEIEHTINDGADVKTGEVHIWEEAHPSLDAHGTELILMDLRNQAKEVLQSRGMWQTLLEEAPQDKATPLGSSLTHPTYHIGAVDLGAKGPDYISDSASLPWGEEDSPLTRMHRLHEAVVSEGVKRNRTNLDQVLDSYLRTIWNLSLAVPIKYIEKHPFDLTRKDGIRAFRLFNENGKQPSEIAWENDDCLSEQDQGVPPGMESPNDFDVFVDGIELRRPISFTSETKSGSTFQTPLLFIGEYSPDLSNIPSTQNGGPLKFRAYLHWRPKIMPKEHQGVLVRIFGASGTLFDTTFMQYKVAELTRLRQTTAEIFVDEGMESALNIDRESFNHSHPHYQIISRWLHRALRNLATKHKQLSSEARLARRKEEAASSLRALEKHVKQVWDGRFVGLDEAEDARPDIKILATEKEAEDARSSYDGLAFSASALGLTGKSEEDKRRAEAVASILMAYGVIDSLPLEEQQGLIQNLLKVFNDA</sequence>
<dbReference type="Gene3D" id="3.30.565.10">
    <property type="entry name" value="Histidine kinase-like ATPase, C-terminal domain"/>
    <property type="match status" value="1"/>
</dbReference>
<name>A0ABZ0YXU3_9GAMM</name>
<dbReference type="RefSeq" id="WP_322521386.1">
    <property type="nucleotide sequence ID" value="NZ_CP140153.1"/>
</dbReference>
<keyword evidence="1" id="KW-0547">Nucleotide-binding</keyword>
<accession>A0ABZ0YXU3</accession>
<dbReference type="SUPFAM" id="SSF55874">
    <property type="entry name" value="ATPase domain of HSP90 chaperone/DNA topoisomerase II/histidine kinase"/>
    <property type="match status" value="1"/>
</dbReference>
<proteinExistence type="predicted"/>
<dbReference type="GO" id="GO:0005524">
    <property type="term" value="F:ATP binding"/>
    <property type="evidence" value="ECO:0007669"/>
    <property type="project" value="UniProtKB-KW"/>
</dbReference>
<keyword evidence="1" id="KW-0067">ATP-binding</keyword>
<dbReference type="Pfam" id="PF13589">
    <property type="entry name" value="HATPase_c_3"/>
    <property type="match status" value="1"/>
</dbReference>
<dbReference type="InterPro" id="IPR036890">
    <property type="entry name" value="HATPase_C_sf"/>
</dbReference>
<dbReference type="EMBL" id="CP140153">
    <property type="protein sequence ID" value="WQH16389.1"/>
    <property type="molecule type" value="Genomic_DNA"/>
</dbReference>